<dbReference type="EMBL" id="JACICE010000001">
    <property type="protein sequence ID" value="MBB3774630.1"/>
    <property type="molecule type" value="Genomic_DNA"/>
</dbReference>
<dbReference type="RefSeq" id="WP_237440655.1">
    <property type="nucleotide sequence ID" value="NZ_BAAADZ010000002.1"/>
</dbReference>
<name>A0ABR6HVE5_9SPHN</name>
<dbReference type="PANTHER" id="PTHR33841">
    <property type="entry name" value="DNA METHYLTRANSFERASE YEEA-RELATED"/>
    <property type="match status" value="1"/>
</dbReference>
<evidence type="ECO:0000256" key="2">
    <source>
        <dbReference type="ARBA" id="ARBA00022603"/>
    </source>
</evidence>
<dbReference type="InterPro" id="IPR046816">
    <property type="entry name" value="MmeI_Mtase"/>
</dbReference>
<dbReference type="Pfam" id="PF20465">
    <property type="entry name" value="MmeI_hel"/>
    <property type="match status" value="1"/>
</dbReference>
<dbReference type="InterPro" id="IPR029063">
    <property type="entry name" value="SAM-dependent_MTases_sf"/>
</dbReference>
<gene>
    <name evidence="11" type="ORF">FHS52_000573</name>
</gene>
<dbReference type="Pfam" id="PF20464">
    <property type="entry name" value="MmeI_N"/>
    <property type="match status" value="1"/>
</dbReference>
<organism evidence="11 12">
    <name type="scientific">Erythrobacter ramosus</name>
    <dbReference type="NCBI Taxonomy" id="35811"/>
    <lineage>
        <taxon>Bacteria</taxon>
        <taxon>Pseudomonadati</taxon>
        <taxon>Pseudomonadota</taxon>
        <taxon>Alphaproteobacteria</taxon>
        <taxon>Sphingomonadales</taxon>
        <taxon>Erythrobacteraceae</taxon>
        <taxon>Erythrobacter/Porphyrobacter group</taxon>
        <taxon>Erythrobacter</taxon>
    </lineage>
</organism>
<keyword evidence="2" id="KW-0489">Methyltransferase</keyword>
<dbReference type="Proteomes" id="UP000548685">
    <property type="component" value="Unassembled WGS sequence"/>
</dbReference>
<evidence type="ECO:0000259" key="10">
    <source>
        <dbReference type="Pfam" id="PF20473"/>
    </source>
</evidence>
<evidence type="ECO:0000259" key="8">
    <source>
        <dbReference type="Pfam" id="PF20466"/>
    </source>
</evidence>
<feature type="domain" description="MmeI-like DNA-methyltransferase" evidence="10">
    <location>
        <begin position="576"/>
        <end position="648"/>
    </location>
</feature>
<evidence type="ECO:0000256" key="3">
    <source>
        <dbReference type="ARBA" id="ARBA00022679"/>
    </source>
</evidence>
<dbReference type="EC" id="2.1.1.72" evidence="1"/>
<dbReference type="InterPro" id="IPR046820">
    <property type="entry name" value="MmeI_TRD"/>
</dbReference>
<dbReference type="Pfam" id="PF20466">
    <property type="entry name" value="MmeI_TRD"/>
    <property type="match status" value="1"/>
</dbReference>
<sequence>MRLGWDEIKRRAKAFSEEWQHAHYEKGETQTFYNEFFEIFGIKRKQVAIYEQRVKLLKQKHGFIDLFWPGTLLVEQKSSNLDLDKAQGQALDYVQGIHSTDQPRWVLTCDFQRWRLLDLETGAELQFHLKDLHKHITAFDFMLGRKVSFETQAGVTIKAAELMGKLHDALEASGYTGHDLEQLLVRLLFCLFADDTGIFQPKDIFLQLLENDTRSDGSDTGSVLAELFDILDTPEGQRLAGTAAELDAFPYVNGALFKDRLRIPKFDATMREHLLDACRHDWSGVSPAIFGSLFQSVMDAKERRAKGAHYTTEANILKVIGPLFLDDLKAELASIIARRTGRDKALSEFQHKLARLTFFDPACGCGNFLVIAYREIRRLELEALKAQYGDQQIDAALLSRVTVDQFYGIEYEEFPARIAEVAMWMMDHIANNAINEAFRLNYARIPLRDSAHILHADALETDWSALLAPEQCSYIMGNPPFVGAKFQSQLQREQVRKIAGLGGSGGTLDYVAAWFIKAGQYLHGTSSPFTNPRHPERVSGSIPPPAPDPADEWMLKQVQHDENRSSGGGSARPGNRRIRIAFVSTNSICQGEQVAQLWPILFDRFGLEIAFAHRTFSWGSEARGKAHVHVVIVGLAHRDNEPAEKRLFSYPDIKGDPVESQHGALTAYLFDARGVANRHLVVVETTRPLSPRPAIVFGNMPNDDGNLILSAQERSELLAAYPEAANLVRPLFGAKDFIDGNYRFCLWLRDAAPATIKSIPPIMERLKRNREYRAASSRRATQQLAEYPGLFGEIRHTEQPYVLIPRHSSERRDFIPFGFCPAESVAHDSCLFMPHASFFDFAILTSRAHMAWLGHMGGRLKSDYRYSIGLVYNTFPWPDTSPAQREKVGALAQAVLDARAAHPTSSLADLYDPDTMPANLRKAHTALDTAVDRLYRPAPFASDRDRVEHLFGRYEALVNPLERLGAARNRQTNRRVARKAKG</sequence>
<evidence type="ECO:0000259" key="6">
    <source>
        <dbReference type="Pfam" id="PF20464"/>
    </source>
</evidence>
<comment type="caution">
    <text evidence="11">The sequence shown here is derived from an EMBL/GenBank/DDBJ whole genome shotgun (WGS) entry which is preliminary data.</text>
</comment>
<evidence type="ECO:0000256" key="1">
    <source>
        <dbReference type="ARBA" id="ARBA00011900"/>
    </source>
</evidence>
<dbReference type="InterPro" id="IPR046819">
    <property type="entry name" value="MmeI_hel"/>
</dbReference>
<keyword evidence="12" id="KW-1185">Reference proteome</keyword>
<keyword evidence="3" id="KW-0808">Transferase</keyword>
<reference evidence="11 12" key="1">
    <citation type="submission" date="2020-08" db="EMBL/GenBank/DDBJ databases">
        <title>Genomic Encyclopedia of Type Strains, Phase IV (KMG-IV): sequencing the most valuable type-strain genomes for metagenomic binning, comparative biology and taxonomic classification.</title>
        <authorList>
            <person name="Goeker M."/>
        </authorList>
    </citation>
    <scope>NUCLEOTIDE SEQUENCE [LARGE SCALE GENOMIC DNA]</scope>
    <source>
        <strain evidence="11 12">DSM 8510</strain>
    </source>
</reference>
<dbReference type="PANTHER" id="PTHR33841:SF1">
    <property type="entry name" value="DNA METHYLTRANSFERASE A"/>
    <property type="match status" value="1"/>
</dbReference>
<evidence type="ECO:0000256" key="5">
    <source>
        <dbReference type="SAM" id="MobiDB-lite"/>
    </source>
</evidence>
<evidence type="ECO:0000259" key="9">
    <source>
        <dbReference type="Pfam" id="PF20467"/>
    </source>
</evidence>
<feature type="domain" description="MmeI-like N-terminal" evidence="6">
    <location>
        <begin position="11"/>
        <end position="172"/>
    </location>
</feature>
<evidence type="ECO:0000256" key="4">
    <source>
        <dbReference type="ARBA" id="ARBA00047942"/>
    </source>
</evidence>
<evidence type="ECO:0000259" key="7">
    <source>
        <dbReference type="Pfam" id="PF20465"/>
    </source>
</evidence>
<evidence type="ECO:0000313" key="12">
    <source>
        <dbReference type="Proteomes" id="UP000548685"/>
    </source>
</evidence>
<dbReference type="InterPro" id="IPR046818">
    <property type="entry name" value="MmeI_C"/>
</dbReference>
<dbReference type="InterPro" id="IPR050953">
    <property type="entry name" value="N4_N6_ade-DNA_methylase"/>
</dbReference>
<feature type="domain" description="MmeI-like C-terminal" evidence="9">
    <location>
        <begin position="881"/>
        <end position="961"/>
    </location>
</feature>
<evidence type="ECO:0000313" key="11">
    <source>
        <dbReference type="EMBL" id="MBB3774630.1"/>
    </source>
</evidence>
<accession>A0ABR6HVE5</accession>
<comment type="catalytic activity">
    <reaction evidence="4">
        <text>a 2'-deoxyadenosine in DNA + S-adenosyl-L-methionine = an N(6)-methyl-2'-deoxyadenosine in DNA + S-adenosyl-L-homocysteine + H(+)</text>
        <dbReference type="Rhea" id="RHEA:15197"/>
        <dbReference type="Rhea" id="RHEA-COMP:12418"/>
        <dbReference type="Rhea" id="RHEA-COMP:12419"/>
        <dbReference type="ChEBI" id="CHEBI:15378"/>
        <dbReference type="ChEBI" id="CHEBI:57856"/>
        <dbReference type="ChEBI" id="CHEBI:59789"/>
        <dbReference type="ChEBI" id="CHEBI:90615"/>
        <dbReference type="ChEBI" id="CHEBI:90616"/>
        <dbReference type="EC" id="2.1.1.72"/>
    </reaction>
</comment>
<dbReference type="Gene3D" id="3.40.50.150">
    <property type="entry name" value="Vaccinia Virus protein VP39"/>
    <property type="match status" value="1"/>
</dbReference>
<dbReference type="Pfam" id="PF20473">
    <property type="entry name" value="MmeI_Mtase"/>
    <property type="match status" value="2"/>
</dbReference>
<protein>
    <recommendedName>
        <fullName evidence="1">site-specific DNA-methyltransferase (adenine-specific)</fullName>
        <ecNumber evidence="1">2.1.1.72</ecNumber>
    </recommendedName>
</protein>
<feature type="domain" description="MmeI-like helicase spacer" evidence="7">
    <location>
        <begin position="178"/>
        <end position="257"/>
    </location>
</feature>
<dbReference type="Pfam" id="PF20467">
    <property type="entry name" value="MmeI_C"/>
    <property type="match status" value="1"/>
</dbReference>
<proteinExistence type="predicted"/>
<feature type="domain" description="MmeI-like target recognition" evidence="8">
    <location>
        <begin position="678"/>
        <end position="879"/>
    </location>
</feature>
<feature type="domain" description="MmeI-like DNA-methyltransferase" evidence="10">
    <location>
        <begin position="341"/>
        <end position="526"/>
    </location>
</feature>
<dbReference type="SUPFAM" id="SSF53335">
    <property type="entry name" value="S-adenosyl-L-methionine-dependent methyltransferases"/>
    <property type="match status" value="1"/>
</dbReference>
<dbReference type="InterPro" id="IPR046817">
    <property type="entry name" value="MmeI_N"/>
</dbReference>
<feature type="region of interest" description="Disordered" evidence="5">
    <location>
        <begin position="527"/>
        <end position="551"/>
    </location>
</feature>